<dbReference type="Proteomes" id="UP001139488">
    <property type="component" value="Unassembled WGS sequence"/>
</dbReference>
<proteinExistence type="predicted"/>
<dbReference type="AlphaFoldDB" id="A0A9X1W9Y5"/>
<protein>
    <submittedName>
        <fullName evidence="1">Uncharacterized protein</fullName>
    </submittedName>
</protein>
<reference evidence="1" key="1">
    <citation type="submission" date="2021-11" db="EMBL/GenBank/DDBJ databases">
        <title>Vibrio ZSDE26 sp. nov. and Vibrio ZSDZ34 sp. nov., isolated from coastal seawater in Qingdao.</title>
        <authorList>
            <person name="Zhang P."/>
        </authorList>
    </citation>
    <scope>NUCLEOTIDE SEQUENCE</scope>
    <source>
        <strain evidence="1">ZSDZ34</strain>
    </source>
</reference>
<accession>A0A9X1W9Y5</accession>
<organism evidence="1 2">
    <name type="scientific">Vibrio gelatinilyticus</name>
    <dbReference type="NCBI Taxonomy" id="2893468"/>
    <lineage>
        <taxon>Bacteria</taxon>
        <taxon>Pseudomonadati</taxon>
        <taxon>Pseudomonadota</taxon>
        <taxon>Gammaproteobacteria</taxon>
        <taxon>Vibrionales</taxon>
        <taxon>Vibrionaceae</taxon>
        <taxon>Vibrio</taxon>
    </lineage>
</organism>
<dbReference type="RefSeq" id="WP_244357024.1">
    <property type="nucleotide sequence ID" value="NZ_JAJNNZ010000006.1"/>
</dbReference>
<dbReference type="EMBL" id="JAJNNZ010000006">
    <property type="protein sequence ID" value="MCJ2377087.1"/>
    <property type="molecule type" value="Genomic_DNA"/>
</dbReference>
<evidence type="ECO:0000313" key="1">
    <source>
        <dbReference type="EMBL" id="MCJ2377087.1"/>
    </source>
</evidence>
<sequence length="211" mass="24710">MLLDLVIHSITGFQSDCLKLCERHYPAVHNRGMKGHHLSLAFAKRLSHTQQQFGHMTEMEAIDTIKVHEFPHHYRITSELGSVWVLTHHLVNASKHSRDSLMLDVDEWLSEYAFAIQPSDLLVLISDHWISRSVHSKELMHWWTGEMPDDLEDYVRQGIVLHESHSQFAQTLYQRFSLSPCFIQYGHPLKRSSNQELVRKYVQLYAVIQKQ</sequence>
<evidence type="ECO:0000313" key="2">
    <source>
        <dbReference type="Proteomes" id="UP001139488"/>
    </source>
</evidence>
<name>A0A9X1W9Y5_9VIBR</name>
<keyword evidence="2" id="KW-1185">Reference proteome</keyword>
<comment type="caution">
    <text evidence="1">The sequence shown here is derived from an EMBL/GenBank/DDBJ whole genome shotgun (WGS) entry which is preliminary data.</text>
</comment>
<gene>
    <name evidence="1" type="ORF">LNL84_09630</name>
</gene>